<evidence type="ECO:0000256" key="8">
    <source>
        <dbReference type="SAM" id="SignalP"/>
    </source>
</evidence>
<organism evidence="12 13">
    <name type="scientific">Eptatretus burgeri</name>
    <name type="common">Inshore hagfish</name>
    <dbReference type="NCBI Taxonomy" id="7764"/>
    <lineage>
        <taxon>Eukaryota</taxon>
        <taxon>Metazoa</taxon>
        <taxon>Chordata</taxon>
        <taxon>Craniata</taxon>
        <taxon>Vertebrata</taxon>
        <taxon>Cyclostomata</taxon>
        <taxon>Myxini</taxon>
        <taxon>Myxiniformes</taxon>
        <taxon>Myxinidae</taxon>
        <taxon>Eptatretinae</taxon>
        <taxon>Eptatretus</taxon>
    </lineage>
</organism>
<feature type="transmembrane region" description="Helical" evidence="7">
    <location>
        <begin position="557"/>
        <end position="581"/>
    </location>
</feature>
<dbReference type="InterPro" id="IPR003864">
    <property type="entry name" value="CSC1/OSCA1-like_7TM"/>
</dbReference>
<dbReference type="GeneTree" id="ENSGT00940000159576"/>
<keyword evidence="4 7" id="KW-0812">Transmembrane</keyword>
<evidence type="ECO:0000259" key="10">
    <source>
        <dbReference type="Pfam" id="PF13967"/>
    </source>
</evidence>
<feature type="transmembrane region" description="Helical" evidence="7">
    <location>
        <begin position="636"/>
        <end position="660"/>
    </location>
</feature>
<sequence length="676" mass="77462">MASTSSTLTSVKTSILVLTLTMARSMAADTLSGEDPSEAASALPVSNASDQCYSSRGKNSVLQGSPFGGVVVVLAIDFVLWMGLLLVFSILRKVAWDYGRLGFCSWLTAVFRIKDDEIKHKCGIDAVHYLSFQRHVIALLVIVCTLSLGVILPVNFSGDLLAFSKCLIFFHVACRDDLLWLHTIFSVLYLLITIVCMRRHARNLPYEEDEVVRDGTCGFCTCHFSMEAYGIKTVMDVQFCYNLEKVSPWIGVCVIIQSAFYVIVLWYVQVNALEYYTNIETRLNEEFEKEQQLVPSKPLGMAFVTFEDDKSPAIRCLRKQKASRYSSQLKSLRWTVRYAPDPNSVIWENLPVQGMMWWCKVILLNSLLFLLLFFLTTPSIIVNTIDKFNVTKPVESLNSPIITQFLPTLLLWTFSALLPLLVYYSVFLECHWTRSSENRAIMHKCYFFLIFMVLILPSLGLTSINVLFRWLFDKNFMDKGSIRFECVFLPDNGAFFVNYVITAGFIGTAMELLRVPGLILYTIRLSMAKSEAERKNVKQEQAYEFQFGQTYAWMMNIFSVVMAYSITCPIIVVFGLIYILLKHMVDRYNIYFSCMPTRLNRKIHLSAVNQVVAAPILCMFWLLFYSVLRLGPRHPISLFTFAVLLIAIILCLCRIFFGYFKYLRVHKVRFKLLGKI</sequence>
<accession>A0A8C4NH46</accession>
<evidence type="ECO:0000256" key="6">
    <source>
        <dbReference type="ARBA" id="ARBA00023136"/>
    </source>
</evidence>
<feature type="transmembrane region" description="Helical" evidence="7">
    <location>
        <begin position="178"/>
        <end position="197"/>
    </location>
</feature>
<reference evidence="12" key="2">
    <citation type="submission" date="2025-09" db="UniProtKB">
        <authorList>
            <consortium name="Ensembl"/>
        </authorList>
    </citation>
    <scope>IDENTIFICATION</scope>
</reference>
<feature type="transmembrane region" description="Helical" evidence="7">
    <location>
        <begin position="249"/>
        <end position="268"/>
    </location>
</feature>
<evidence type="ECO:0000313" key="13">
    <source>
        <dbReference type="Proteomes" id="UP000694388"/>
    </source>
</evidence>
<dbReference type="InterPro" id="IPR045122">
    <property type="entry name" value="Csc1-like"/>
</dbReference>
<dbReference type="OMA" id="PKRYYAH"/>
<dbReference type="InterPro" id="IPR027815">
    <property type="entry name" value="CSC1/OSCA1-like_cyt"/>
</dbReference>
<evidence type="ECO:0000256" key="5">
    <source>
        <dbReference type="ARBA" id="ARBA00022989"/>
    </source>
</evidence>
<evidence type="ECO:0000313" key="12">
    <source>
        <dbReference type="Ensembl" id="ENSEBUP00000006669.1"/>
    </source>
</evidence>
<feature type="domain" description="CSC1/OSCA1-like N-terminal transmembrane" evidence="10">
    <location>
        <begin position="102"/>
        <end position="197"/>
    </location>
</feature>
<feature type="transmembrane region" description="Helical" evidence="7">
    <location>
        <begin position="405"/>
        <end position="426"/>
    </location>
</feature>
<dbReference type="Pfam" id="PF14703">
    <property type="entry name" value="PHM7_cyt"/>
    <property type="match status" value="1"/>
</dbReference>
<feature type="transmembrane region" description="Helical" evidence="7">
    <location>
        <begin position="136"/>
        <end position="158"/>
    </location>
</feature>
<dbReference type="GO" id="GO:0005886">
    <property type="term" value="C:plasma membrane"/>
    <property type="evidence" value="ECO:0007669"/>
    <property type="project" value="TreeGrafter"/>
</dbReference>
<feature type="signal peptide" evidence="8">
    <location>
        <begin position="1"/>
        <end position="27"/>
    </location>
</feature>
<feature type="transmembrane region" description="Helical" evidence="7">
    <location>
        <begin position="602"/>
        <end position="624"/>
    </location>
</feature>
<feature type="transmembrane region" description="Helical" evidence="7">
    <location>
        <begin position="362"/>
        <end position="385"/>
    </location>
</feature>
<evidence type="ECO:0000256" key="7">
    <source>
        <dbReference type="SAM" id="Phobius"/>
    </source>
</evidence>
<feature type="transmembrane region" description="Helical" evidence="7">
    <location>
        <begin position="67"/>
        <end position="91"/>
    </location>
</feature>
<evidence type="ECO:0000256" key="1">
    <source>
        <dbReference type="ARBA" id="ARBA00004141"/>
    </source>
</evidence>
<keyword evidence="6 7" id="KW-0472">Membrane</keyword>
<reference evidence="12" key="1">
    <citation type="submission" date="2025-08" db="UniProtKB">
        <authorList>
            <consortium name="Ensembl"/>
        </authorList>
    </citation>
    <scope>IDENTIFICATION</scope>
</reference>
<proteinExistence type="inferred from homology"/>
<evidence type="ECO:0000259" key="11">
    <source>
        <dbReference type="Pfam" id="PF14703"/>
    </source>
</evidence>
<dbReference type="PANTHER" id="PTHR13018:SF21">
    <property type="entry name" value="CALCIUM PERMEABLE STRESS-GATED CATION CHANNEL 1"/>
    <property type="match status" value="1"/>
</dbReference>
<evidence type="ECO:0000256" key="4">
    <source>
        <dbReference type="ARBA" id="ARBA00022692"/>
    </source>
</evidence>
<keyword evidence="8" id="KW-0732">Signal</keyword>
<keyword evidence="3" id="KW-0813">Transport</keyword>
<dbReference type="GO" id="GO:0005227">
    <property type="term" value="F:calcium-activated cation channel activity"/>
    <property type="evidence" value="ECO:0007669"/>
    <property type="project" value="InterPro"/>
</dbReference>
<dbReference type="Pfam" id="PF13967">
    <property type="entry name" value="RSN1_TM"/>
    <property type="match status" value="1"/>
</dbReference>
<feature type="domain" description="CSC1/OSCA1-like 7TM region" evidence="9">
    <location>
        <begin position="362"/>
        <end position="617"/>
    </location>
</feature>
<dbReference type="Proteomes" id="UP000694388">
    <property type="component" value="Unplaced"/>
</dbReference>
<feature type="chain" id="PRO_5034358559" evidence="8">
    <location>
        <begin position="28"/>
        <end position="676"/>
    </location>
</feature>
<keyword evidence="5 7" id="KW-1133">Transmembrane helix</keyword>
<dbReference type="PANTHER" id="PTHR13018">
    <property type="entry name" value="PROBABLE MEMBRANE PROTEIN DUF221-RELATED"/>
    <property type="match status" value="1"/>
</dbReference>
<keyword evidence="13" id="KW-1185">Reference proteome</keyword>
<dbReference type="Pfam" id="PF02714">
    <property type="entry name" value="RSN1_7TM"/>
    <property type="match status" value="1"/>
</dbReference>
<evidence type="ECO:0000259" key="9">
    <source>
        <dbReference type="Pfam" id="PF02714"/>
    </source>
</evidence>
<protein>
    <submittedName>
        <fullName evidence="12">Transmembrane protein 63A</fullName>
    </submittedName>
</protein>
<dbReference type="InterPro" id="IPR032880">
    <property type="entry name" value="CSC1/OSCA1-like_N"/>
</dbReference>
<comment type="subcellular location">
    <subcellularLocation>
        <location evidence="1">Membrane</location>
        <topology evidence="1">Multi-pass membrane protein</topology>
    </subcellularLocation>
</comment>
<comment type="similarity">
    <text evidence="2">Belongs to the CSC1 (TC 1.A.17) family.</text>
</comment>
<feature type="domain" description="CSC1/OSCA1-like cytosolic" evidence="11">
    <location>
        <begin position="266"/>
        <end position="349"/>
    </location>
</feature>
<dbReference type="Ensembl" id="ENSEBUT00000007128.1">
    <property type="protein sequence ID" value="ENSEBUP00000006669.1"/>
    <property type="gene ID" value="ENSEBUG00000004384.1"/>
</dbReference>
<feature type="transmembrane region" description="Helical" evidence="7">
    <location>
        <begin position="446"/>
        <end position="472"/>
    </location>
</feature>
<evidence type="ECO:0000256" key="3">
    <source>
        <dbReference type="ARBA" id="ARBA00022448"/>
    </source>
</evidence>
<evidence type="ECO:0000256" key="2">
    <source>
        <dbReference type="ARBA" id="ARBA00007779"/>
    </source>
</evidence>
<name>A0A8C4NH46_EPTBU</name>
<dbReference type="AlphaFoldDB" id="A0A8C4NH46"/>